<name>A0AAD9Y7N8_COLKA</name>
<organism evidence="5 6">
    <name type="scientific">Colletotrichum kahawae</name>
    <name type="common">Coffee berry disease fungus</name>
    <dbReference type="NCBI Taxonomy" id="34407"/>
    <lineage>
        <taxon>Eukaryota</taxon>
        <taxon>Fungi</taxon>
        <taxon>Dikarya</taxon>
        <taxon>Ascomycota</taxon>
        <taxon>Pezizomycotina</taxon>
        <taxon>Sordariomycetes</taxon>
        <taxon>Hypocreomycetidae</taxon>
        <taxon>Glomerellales</taxon>
        <taxon>Glomerellaceae</taxon>
        <taxon>Colletotrichum</taxon>
        <taxon>Colletotrichum gloeosporioides species complex</taxon>
    </lineage>
</organism>
<dbReference type="CDD" id="cd00519">
    <property type="entry name" value="Lipase_3"/>
    <property type="match status" value="1"/>
</dbReference>
<dbReference type="EMBL" id="VYYT01000280">
    <property type="protein sequence ID" value="KAK2748800.1"/>
    <property type="molecule type" value="Genomic_DNA"/>
</dbReference>
<dbReference type="PANTHER" id="PTHR45856:SF24">
    <property type="entry name" value="FUNGAL LIPASE-LIKE DOMAIN-CONTAINING PROTEIN"/>
    <property type="match status" value="1"/>
</dbReference>
<evidence type="ECO:0000313" key="6">
    <source>
        <dbReference type="Proteomes" id="UP001281614"/>
    </source>
</evidence>
<dbReference type="Gene3D" id="3.40.50.1820">
    <property type="entry name" value="alpha/beta hydrolase"/>
    <property type="match status" value="1"/>
</dbReference>
<evidence type="ECO:0000313" key="5">
    <source>
        <dbReference type="EMBL" id="KAK2748800.1"/>
    </source>
</evidence>
<comment type="catalytic activity">
    <reaction evidence="3">
        <text>a monoacylglycerol + H2O = glycerol + a fatty acid + H(+)</text>
        <dbReference type="Rhea" id="RHEA:15245"/>
        <dbReference type="ChEBI" id="CHEBI:15377"/>
        <dbReference type="ChEBI" id="CHEBI:15378"/>
        <dbReference type="ChEBI" id="CHEBI:17408"/>
        <dbReference type="ChEBI" id="CHEBI:17754"/>
        <dbReference type="ChEBI" id="CHEBI:28868"/>
    </reaction>
</comment>
<dbReference type="SUPFAM" id="SSF53474">
    <property type="entry name" value="alpha/beta-Hydrolases"/>
    <property type="match status" value="1"/>
</dbReference>
<comment type="similarity">
    <text evidence="1">Belongs to the AB hydrolase superfamily. Lipase family. Class 3 subfamily.</text>
</comment>
<dbReference type="Proteomes" id="UP001281614">
    <property type="component" value="Unassembled WGS sequence"/>
</dbReference>
<evidence type="ECO:0000259" key="4">
    <source>
        <dbReference type="Pfam" id="PF01764"/>
    </source>
</evidence>
<dbReference type="AlphaFoldDB" id="A0AAD9Y7N8"/>
<dbReference type="GO" id="GO:0006629">
    <property type="term" value="P:lipid metabolic process"/>
    <property type="evidence" value="ECO:0007669"/>
    <property type="project" value="InterPro"/>
</dbReference>
<comment type="catalytic activity">
    <reaction evidence="2">
        <text>a diacylglycerol + H2O = a monoacylglycerol + a fatty acid + H(+)</text>
        <dbReference type="Rhea" id="RHEA:32731"/>
        <dbReference type="ChEBI" id="CHEBI:15377"/>
        <dbReference type="ChEBI" id="CHEBI:15378"/>
        <dbReference type="ChEBI" id="CHEBI:17408"/>
        <dbReference type="ChEBI" id="CHEBI:18035"/>
        <dbReference type="ChEBI" id="CHEBI:28868"/>
    </reaction>
</comment>
<reference evidence="5" key="1">
    <citation type="submission" date="2023-02" db="EMBL/GenBank/DDBJ databases">
        <title>Colletotrichum kahawae CIFC_Que2 genome sequencing and assembly.</title>
        <authorList>
            <person name="Baroncelli R."/>
        </authorList>
    </citation>
    <scope>NUCLEOTIDE SEQUENCE</scope>
    <source>
        <strain evidence="5">CIFC_Que2</strain>
    </source>
</reference>
<proteinExistence type="inferred from homology"/>
<gene>
    <name evidence="5" type="ORF">CKAH01_18056</name>
</gene>
<dbReference type="InterPro" id="IPR029058">
    <property type="entry name" value="AB_hydrolase_fold"/>
</dbReference>
<dbReference type="Pfam" id="PF01764">
    <property type="entry name" value="Lipase_3"/>
    <property type="match status" value="1"/>
</dbReference>
<dbReference type="InterPro" id="IPR051218">
    <property type="entry name" value="Sec_MonoDiacylglyc_Lipase"/>
</dbReference>
<sequence>MAIGVGENTAKLKNDLALANLERLAQHEPPSPPDGLPGGPPIWDRCNVALDLLERWRAANEGNISQAIDAQVFGGKGPISWPVAFLPFMESIAMYLRDFSLLLQAWQTYRHHKQNNSLHQGRDQALQLYHAAYNPIQQLAQSMGLEFFVLCDLIHAAPEGHPLWDGPYCGAFVSTEAQKTNPFAGIAFKGTNPLSLAQVLVDYNYQLTKANGFLQNQEVSLGVYTSMFDKYEANEDIAYDYILAAFKGCVDKIPTTGGPVRTHVTGHSLGGSYSSFCYAQMLIDAAKLVPENIQMGDEYTFGCPRVGSNDWAAMNQDIVSMNEGQSWRIVNDKDLVPQVPPTTLKPDQLNFRHVDNGWRIFSHQSPQSIPSEIGGPTPPVYQLKDWEEILKAVYQSTYHLPNFYYDALRYAMKQTQ</sequence>
<dbReference type="PANTHER" id="PTHR45856">
    <property type="entry name" value="ALPHA/BETA-HYDROLASES SUPERFAMILY PROTEIN"/>
    <property type="match status" value="1"/>
</dbReference>
<dbReference type="InterPro" id="IPR002921">
    <property type="entry name" value="Fungal_lipase-type"/>
</dbReference>
<evidence type="ECO:0000256" key="3">
    <source>
        <dbReference type="ARBA" id="ARBA00048461"/>
    </source>
</evidence>
<comment type="caution">
    <text evidence="5">The sequence shown here is derived from an EMBL/GenBank/DDBJ whole genome shotgun (WGS) entry which is preliminary data.</text>
</comment>
<keyword evidence="6" id="KW-1185">Reference proteome</keyword>
<evidence type="ECO:0000256" key="2">
    <source>
        <dbReference type="ARBA" id="ARBA00047591"/>
    </source>
</evidence>
<protein>
    <submittedName>
        <fullName evidence="5">Lipase</fullName>
    </submittedName>
</protein>
<evidence type="ECO:0000256" key="1">
    <source>
        <dbReference type="ARBA" id="ARBA00043996"/>
    </source>
</evidence>
<accession>A0AAD9Y7N8</accession>
<feature type="domain" description="Fungal lipase-type" evidence="4">
    <location>
        <begin position="186"/>
        <end position="342"/>
    </location>
</feature>